<dbReference type="SUPFAM" id="SSF56112">
    <property type="entry name" value="Protein kinase-like (PK-like)"/>
    <property type="match status" value="1"/>
</dbReference>
<sequence length="794" mass="88857">MTSSIRGISTSTSGSTQRSLFQNSNEDRKKREEATLHKMKEVTRTYLDKMETNSAFFSDETKIAMLRRNKCRPIVIRDDDDYGKERENGGKHSHCIWNGGVVVPRFEPIEIELETTLGMGEFGTVLRVGSIHLLPRSQPDDDNCKGDRSTRNHKKEERPFSSVRSNPSVLVGLEPQGNGNNNELDTIECSSGHPGSIRHSEKRSLWSSTTMPSMSSLTSSSHSGSNTNADPDPDATIISKRMPPRSPGYPSLWLGINSSSVDEQKQQAQQIQSAIGADRLLRQELTESYCRPKRNRRHSSPAGGSSLARSTAISTNASLLVIKQIRKDLYPKKRIEAAKDLAREAKLLARLQLLYCTEQRSDSEADPPSDKDDGVHPFRYRYVAFDNHPNLITLRGIVSNPGAPDFGILLDRLHLTLAERVTFWGKRQNEILEKTTGRTKRHSYKTSLLASWWPSRAAFWPSGLFGCDKREPNHTRSSMSPFSQVVVGEDASLEGVMYTATTTVPSSPLESLVLLGERVLALFDVAEGMRYLHKHKIVFRDLKTENVGGKTTSGDALQRMQIFDFGLARECKSSDKVRQSPLSSRSVDSASRGEATPGFGDTNDNYDLNDFYDTYHITGMTGTMRIMAPEVIRYSPYGLPADVYSFGICMWEVFTGKKCNFLSAAEICDTKNVVRPRPPMRFDPLKGSVGMPLKLRVLMQKCWHEDPNQRPEFGVLSDHLRSILSELHNQSSHPERPFGQPSNAVDNGASSNNENKQRQPFHERSLSDGTSRSSGQAALWCRLEAIHASRRQDD</sequence>
<feature type="region of interest" description="Disordered" evidence="5">
    <location>
        <begin position="1"/>
        <end position="36"/>
    </location>
</feature>
<gene>
    <name evidence="7" type="ORF">PSNMU_V1.4_AUG-EV-PASAV3_0016670</name>
</gene>
<evidence type="ECO:0000256" key="3">
    <source>
        <dbReference type="ARBA" id="ARBA00022777"/>
    </source>
</evidence>
<dbReference type="SMART" id="SM00220">
    <property type="entry name" value="S_TKc"/>
    <property type="match status" value="1"/>
</dbReference>
<evidence type="ECO:0000313" key="7">
    <source>
        <dbReference type="EMBL" id="VEU34945.1"/>
    </source>
</evidence>
<dbReference type="InterPro" id="IPR000719">
    <property type="entry name" value="Prot_kinase_dom"/>
</dbReference>
<feature type="region of interest" description="Disordered" evidence="5">
    <location>
        <begin position="576"/>
        <end position="601"/>
    </location>
</feature>
<evidence type="ECO:0000256" key="5">
    <source>
        <dbReference type="SAM" id="MobiDB-lite"/>
    </source>
</evidence>
<keyword evidence="2" id="KW-0547">Nucleotide-binding</keyword>
<feature type="compositionally biased region" description="Low complexity" evidence="5">
    <location>
        <begin position="1"/>
        <end position="19"/>
    </location>
</feature>
<dbReference type="OrthoDB" id="28230at2759"/>
<dbReference type="PROSITE" id="PS50011">
    <property type="entry name" value="PROTEIN_KINASE_DOM"/>
    <property type="match status" value="1"/>
</dbReference>
<feature type="region of interest" description="Disordered" evidence="5">
    <location>
        <begin position="134"/>
        <end position="246"/>
    </location>
</feature>
<organism evidence="7 8">
    <name type="scientific">Pseudo-nitzschia multistriata</name>
    <dbReference type="NCBI Taxonomy" id="183589"/>
    <lineage>
        <taxon>Eukaryota</taxon>
        <taxon>Sar</taxon>
        <taxon>Stramenopiles</taxon>
        <taxon>Ochrophyta</taxon>
        <taxon>Bacillariophyta</taxon>
        <taxon>Bacillariophyceae</taxon>
        <taxon>Bacillariophycidae</taxon>
        <taxon>Bacillariales</taxon>
        <taxon>Bacillariaceae</taxon>
        <taxon>Pseudo-nitzschia</taxon>
    </lineage>
</organism>
<feature type="compositionally biased region" description="Polar residues" evidence="5">
    <location>
        <begin position="580"/>
        <end position="589"/>
    </location>
</feature>
<dbReference type="PANTHER" id="PTHR44329">
    <property type="entry name" value="SERINE/THREONINE-PROTEIN KINASE TNNI3K-RELATED"/>
    <property type="match status" value="1"/>
</dbReference>
<dbReference type="GO" id="GO:0005524">
    <property type="term" value="F:ATP binding"/>
    <property type="evidence" value="ECO:0007669"/>
    <property type="project" value="UniProtKB-KW"/>
</dbReference>
<keyword evidence="3" id="KW-0418">Kinase</keyword>
<dbReference type="Pfam" id="PF07714">
    <property type="entry name" value="PK_Tyr_Ser-Thr"/>
    <property type="match status" value="1"/>
</dbReference>
<dbReference type="EMBL" id="CAACVS010000044">
    <property type="protein sequence ID" value="VEU34945.1"/>
    <property type="molecule type" value="Genomic_DNA"/>
</dbReference>
<proteinExistence type="predicted"/>
<feature type="region of interest" description="Disordered" evidence="5">
    <location>
        <begin position="287"/>
        <end position="309"/>
    </location>
</feature>
<dbReference type="Proteomes" id="UP000291116">
    <property type="component" value="Unassembled WGS sequence"/>
</dbReference>
<accession>A0A448YYV9</accession>
<dbReference type="PANTHER" id="PTHR44329:SF288">
    <property type="entry name" value="MITOGEN-ACTIVATED PROTEIN KINASE KINASE KINASE 20"/>
    <property type="match status" value="1"/>
</dbReference>
<feature type="compositionally biased region" description="Low complexity" evidence="5">
    <location>
        <begin position="205"/>
        <end position="227"/>
    </location>
</feature>
<keyword evidence="4" id="KW-0067">ATP-binding</keyword>
<evidence type="ECO:0000256" key="2">
    <source>
        <dbReference type="ARBA" id="ARBA00022741"/>
    </source>
</evidence>
<dbReference type="InterPro" id="IPR011009">
    <property type="entry name" value="Kinase-like_dom_sf"/>
</dbReference>
<dbReference type="InterPro" id="IPR051681">
    <property type="entry name" value="Ser/Thr_Kinases-Pseudokinases"/>
</dbReference>
<feature type="compositionally biased region" description="Basic and acidic residues" evidence="5">
    <location>
        <begin position="25"/>
        <end position="36"/>
    </location>
</feature>
<reference evidence="7 8" key="1">
    <citation type="submission" date="2019-01" db="EMBL/GenBank/DDBJ databases">
        <authorList>
            <person name="Ferrante I. M."/>
        </authorList>
    </citation>
    <scope>NUCLEOTIDE SEQUENCE [LARGE SCALE GENOMIC DNA]</scope>
    <source>
        <strain evidence="7 8">B856</strain>
    </source>
</reference>
<keyword evidence="8" id="KW-1185">Reference proteome</keyword>
<feature type="compositionally biased region" description="Polar residues" evidence="5">
    <location>
        <begin position="740"/>
        <end position="754"/>
    </location>
</feature>
<feature type="domain" description="Protein kinase" evidence="6">
    <location>
        <begin position="296"/>
        <end position="722"/>
    </location>
</feature>
<dbReference type="InterPro" id="IPR001245">
    <property type="entry name" value="Ser-Thr/Tyr_kinase_cat_dom"/>
</dbReference>
<evidence type="ECO:0000259" key="6">
    <source>
        <dbReference type="PROSITE" id="PS50011"/>
    </source>
</evidence>
<dbReference type="Pfam" id="PF00069">
    <property type="entry name" value="Pkinase"/>
    <property type="match status" value="1"/>
</dbReference>
<dbReference type="AlphaFoldDB" id="A0A448YYV9"/>
<name>A0A448YYV9_9STRA</name>
<keyword evidence="1" id="KW-0808">Transferase</keyword>
<dbReference type="GO" id="GO:0004674">
    <property type="term" value="F:protein serine/threonine kinase activity"/>
    <property type="evidence" value="ECO:0007669"/>
    <property type="project" value="TreeGrafter"/>
</dbReference>
<protein>
    <recommendedName>
        <fullName evidence="6">Protein kinase domain-containing protein</fullName>
    </recommendedName>
</protein>
<evidence type="ECO:0000256" key="4">
    <source>
        <dbReference type="ARBA" id="ARBA00022840"/>
    </source>
</evidence>
<feature type="compositionally biased region" description="Basic and acidic residues" evidence="5">
    <location>
        <begin position="755"/>
        <end position="766"/>
    </location>
</feature>
<feature type="region of interest" description="Disordered" evidence="5">
    <location>
        <begin position="729"/>
        <end position="774"/>
    </location>
</feature>
<dbReference type="Gene3D" id="1.10.510.10">
    <property type="entry name" value="Transferase(Phosphotransferase) domain 1"/>
    <property type="match status" value="1"/>
</dbReference>
<feature type="compositionally biased region" description="Basic and acidic residues" evidence="5">
    <location>
        <begin position="138"/>
        <end position="159"/>
    </location>
</feature>
<evidence type="ECO:0000313" key="8">
    <source>
        <dbReference type="Proteomes" id="UP000291116"/>
    </source>
</evidence>
<evidence type="ECO:0000256" key="1">
    <source>
        <dbReference type="ARBA" id="ARBA00022679"/>
    </source>
</evidence>